<dbReference type="EMBL" id="MPUH01000024">
    <property type="protein sequence ID" value="OMJ94590.1"/>
    <property type="molecule type" value="Genomic_DNA"/>
</dbReference>
<evidence type="ECO:0000313" key="2">
    <source>
        <dbReference type="Proteomes" id="UP000187209"/>
    </source>
</evidence>
<evidence type="ECO:0000313" key="1">
    <source>
        <dbReference type="EMBL" id="OMJ94590.1"/>
    </source>
</evidence>
<organism evidence="1 2">
    <name type="scientific">Stentor coeruleus</name>
    <dbReference type="NCBI Taxonomy" id="5963"/>
    <lineage>
        <taxon>Eukaryota</taxon>
        <taxon>Sar</taxon>
        <taxon>Alveolata</taxon>
        <taxon>Ciliophora</taxon>
        <taxon>Postciliodesmatophora</taxon>
        <taxon>Heterotrichea</taxon>
        <taxon>Heterotrichida</taxon>
        <taxon>Stentoridae</taxon>
        <taxon>Stentor</taxon>
    </lineage>
</organism>
<protein>
    <submittedName>
        <fullName evidence="1">Uncharacterized protein</fullName>
    </submittedName>
</protein>
<dbReference type="Proteomes" id="UP000187209">
    <property type="component" value="Unassembled WGS sequence"/>
</dbReference>
<gene>
    <name evidence="1" type="ORF">SteCoe_2238</name>
</gene>
<reference evidence="1 2" key="1">
    <citation type="submission" date="2016-11" db="EMBL/GenBank/DDBJ databases">
        <title>The macronuclear genome of Stentor coeruleus: a giant cell with tiny introns.</title>
        <authorList>
            <person name="Slabodnick M."/>
            <person name="Ruby J.G."/>
            <person name="Reiff S.B."/>
            <person name="Swart E.C."/>
            <person name="Gosai S."/>
            <person name="Prabakaran S."/>
            <person name="Witkowska E."/>
            <person name="Larue G.E."/>
            <person name="Fisher S."/>
            <person name="Freeman R.M."/>
            <person name="Gunawardena J."/>
            <person name="Chu W."/>
            <person name="Stover N.A."/>
            <person name="Gregory B.D."/>
            <person name="Nowacki M."/>
            <person name="Derisi J."/>
            <person name="Roy S.W."/>
            <person name="Marshall W.F."/>
            <person name="Sood P."/>
        </authorList>
    </citation>
    <scope>NUCLEOTIDE SEQUENCE [LARGE SCALE GENOMIC DNA]</scope>
    <source>
        <strain evidence="1">WM001</strain>
    </source>
</reference>
<keyword evidence="2" id="KW-1185">Reference proteome</keyword>
<sequence length="192" mass="22463">MEIHGFNESYYKTETNVKEQSVQCSIEYSISPNSSRNPPRFNVKSRIKNLTPRPILWSYDKSITNINLNSILKKYSSPVHLTPHYLMSRSSILAKKPERLVSSNNRISCNNKTRDKDKEKSVMEYYRELLGKPSKPFRTRHNFHKEVSCVKGYRTKLQKDPKIMKNIFGDYSYADPYVADAKRQMKAIMSLN</sequence>
<comment type="caution">
    <text evidence="1">The sequence shown here is derived from an EMBL/GenBank/DDBJ whole genome shotgun (WGS) entry which is preliminary data.</text>
</comment>
<dbReference type="AlphaFoldDB" id="A0A1R2D044"/>
<name>A0A1R2D044_9CILI</name>
<proteinExistence type="predicted"/>
<accession>A0A1R2D044</accession>